<dbReference type="Pfam" id="PF01938">
    <property type="entry name" value="TRAM"/>
    <property type="match status" value="1"/>
</dbReference>
<comment type="function">
    <text evidence="10 11">Catalyzes the formation of 5-methyl-uridine at position 1939 (m5U1939) in 23S rRNA.</text>
</comment>
<feature type="binding site" evidence="11 12">
    <location>
        <position position="310"/>
    </location>
    <ligand>
        <name>S-adenosyl-L-methionine</name>
        <dbReference type="ChEBI" id="CHEBI:59789"/>
    </ligand>
</feature>
<evidence type="ECO:0000259" key="14">
    <source>
        <dbReference type="PROSITE" id="PS50926"/>
    </source>
</evidence>
<evidence type="ECO:0000313" key="15">
    <source>
        <dbReference type="EMBL" id="PCJ39934.1"/>
    </source>
</evidence>
<dbReference type="SUPFAM" id="SSF53335">
    <property type="entry name" value="S-adenosyl-L-methionine-dependent methyltransferases"/>
    <property type="match status" value="1"/>
</dbReference>
<dbReference type="Gene3D" id="2.40.50.140">
    <property type="entry name" value="Nucleic acid-binding proteins"/>
    <property type="match status" value="1"/>
</dbReference>
<evidence type="ECO:0000256" key="8">
    <source>
        <dbReference type="ARBA" id="ARBA00023014"/>
    </source>
</evidence>
<accession>A0A2A5C7T2</accession>
<proteinExistence type="inferred from homology"/>
<evidence type="ECO:0000256" key="12">
    <source>
        <dbReference type="PROSITE-ProRule" id="PRU01024"/>
    </source>
</evidence>
<evidence type="ECO:0000256" key="6">
    <source>
        <dbReference type="ARBA" id="ARBA00022723"/>
    </source>
</evidence>
<name>A0A2A5C7T2_9GAMM</name>
<dbReference type="HAMAP" id="MF_01010">
    <property type="entry name" value="23SrRNA_methyltr_RlmD"/>
    <property type="match status" value="1"/>
</dbReference>
<evidence type="ECO:0000256" key="13">
    <source>
        <dbReference type="PROSITE-ProRule" id="PRU10015"/>
    </source>
</evidence>
<dbReference type="GO" id="GO:0070475">
    <property type="term" value="P:rRNA base methylation"/>
    <property type="evidence" value="ECO:0007669"/>
    <property type="project" value="TreeGrafter"/>
</dbReference>
<feature type="binding site" evidence="11 12">
    <location>
        <position position="331"/>
    </location>
    <ligand>
        <name>S-adenosyl-L-methionine</name>
        <dbReference type="ChEBI" id="CHEBI:59789"/>
    </ligand>
</feature>
<protein>
    <recommendedName>
        <fullName evidence="11">23S rRNA (uracil(1939)-C(5))-methyltransferase RlmD</fullName>
        <ecNumber evidence="11">2.1.1.190</ecNumber>
    </recommendedName>
    <alternativeName>
        <fullName evidence="11">23S rRNA(m5U1939)-methyltransferase</fullName>
    </alternativeName>
</protein>
<evidence type="ECO:0000256" key="5">
    <source>
        <dbReference type="ARBA" id="ARBA00022691"/>
    </source>
</evidence>
<dbReference type="CDD" id="cd02440">
    <property type="entry name" value="AdoMet_MTases"/>
    <property type="match status" value="1"/>
</dbReference>
<dbReference type="InterPro" id="IPR030391">
    <property type="entry name" value="MeTrfase_TrmA_CS"/>
</dbReference>
<dbReference type="PANTHER" id="PTHR11061">
    <property type="entry name" value="RNA M5U METHYLTRANSFERASE"/>
    <property type="match status" value="1"/>
</dbReference>
<evidence type="ECO:0000256" key="4">
    <source>
        <dbReference type="ARBA" id="ARBA00022679"/>
    </source>
</evidence>
<feature type="active site" evidence="13">
    <location>
        <position position="405"/>
    </location>
</feature>
<feature type="binding site" evidence="11">
    <location>
        <position position="87"/>
    </location>
    <ligand>
        <name>[4Fe-4S] cluster</name>
        <dbReference type="ChEBI" id="CHEBI:49883"/>
    </ligand>
</feature>
<dbReference type="PROSITE" id="PS50926">
    <property type="entry name" value="TRAM"/>
    <property type="match status" value="1"/>
</dbReference>
<dbReference type="EC" id="2.1.1.190" evidence="11"/>
<organism evidence="15 16">
    <name type="scientific">SAR86 cluster bacterium</name>
    <dbReference type="NCBI Taxonomy" id="2030880"/>
    <lineage>
        <taxon>Bacteria</taxon>
        <taxon>Pseudomonadati</taxon>
        <taxon>Pseudomonadota</taxon>
        <taxon>Gammaproteobacteria</taxon>
        <taxon>SAR86 cluster</taxon>
    </lineage>
</organism>
<dbReference type="FunFam" id="2.40.50.140:FF:000097">
    <property type="entry name" value="23S rRNA (uracil(1939)-C(5))-methyltransferase RlmD"/>
    <property type="match status" value="1"/>
</dbReference>
<dbReference type="GO" id="GO:0005506">
    <property type="term" value="F:iron ion binding"/>
    <property type="evidence" value="ECO:0007669"/>
    <property type="project" value="UniProtKB-UniRule"/>
</dbReference>
<evidence type="ECO:0000256" key="7">
    <source>
        <dbReference type="ARBA" id="ARBA00023004"/>
    </source>
</evidence>
<comment type="similarity">
    <text evidence="11">Belongs to the class I-like SAM-binding methyltransferase superfamily. RNA M5U methyltransferase family. RlmD subfamily.</text>
</comment>
<dbReference type="InterPro" id="IPR030390">
    <property type="entry name" value="MeTrfase_TrmA_AS"/>
</dbReference>
<dbReference type="NCBIfam" id="TIGR00479">
    <property type="entry name" value="rumA"/>
    <property type="match status" value="1"/>
</dbReference>
<dbReference type="InterPro" id="IPR029063">
    <property type="entry name" value="SAM-dependent_MTases_sf"/>
</dbReference>
<feature type="binding site" evidence="11">
    <location>
        <position position="84"/>
    </location>
    <ligand>
        <name>[4Fe-4S] cluster</name>
        <dbReference type="ChEBI" id="CHEBI:49883"/>
    </ligand>
</feature>
<feature type="domain" description="TRAM" evidence="14">
    <location>
        <begin position="7"/>
        <end position="65"/>
    </location>
</feature>
<keyword evidence="1 11" id="KW-0004">4Fe-4S</keyword>
<keyword evidence="6 11" id="KW-0479">Metal-binding</keyword>
<dbReference type="PROSITE" id="PS01231">
    <property type="entry name" value="TRMA_2"/>
    <property type="match status" value="1"/>
</dbReference>
<reference evidence="16" key="1">
    <citation type="submission" date="2017-08" db="EMBL/GenBank/DDBJ databases">
        <title>A dynamic microbial community with high functional redundancy inhabits the cold, oxic subseafloor aquifer.</title>
        <authorList>
            <person name="Tully B.J."/>
            <person name="Wheat C.G."/>
            <person name="Glazer B.T."/>
            <person name="Huber J.A."/>
        </authorList>
    </citation>
    <scope>NUCLEOTIDE SEQUENCE [LARGE SCALE GENOMIC DNA]</scope>
</reference>
<dbReference type="PROSITE" id="PS51687">
    <property type="entry name" value="SAM_MT_RNA_M5U"/>
    <property type="match status" value="1"/>
</dbReference>
<keyword evidence="2 11" id="KW-0698">rRNA processing</keyword>
<sequence length="448" mass="49915">MRRRRRQKLPTDPIVLNIEKLSHEGRGIAHLEGKVVFVEEALPGEQVSALYTQKRETFDQAKTTEVIIASNDRVEPPCQYASICGGCSLQHFNSEAQLAFKASVLDELLEHSLSGIEYKKMSPMTGPHFGYRRKARLGVRYVHKKEQVLVGFREKSSSFITNMDSCEVLDVRVSNLLPALSELIGSLEAYRQIPQIEVAVGDEQSGVNSLALVFRHLLPLNTDDLEKMSAFAESHKLDCYLQSGGPDTVSRHYPKAGVERLFYNLPEFELNLAFHPMDFTQVNAEINRKMISKAIELLALTHEDKVLDLFCGLGNFSLSMARRAEFVLGIEGSAAMVERGKENAQRMAINNVDFASADLTENFATKHWADYGFTKVLIDPPRSGGFEILPAVAGLKPEKIVYVSCNPITLARDAACLNELGYKLDTAGVMDMFPQTTHVESIALFIKS</sequence>
<evidence type="ECO:0000256" key="3">
    <source>
        <dbReference type="ARBA" id="ARBA00022603"/>
    </source>
</evidence>
<keyword evidence="7 11" id="KW-0408">Iron</keyword>
<feature type="binding site" evidence="11 12">
    <location>
        <position position="281"/>
    </location>
    <ligand>
        <name>S-adenosyl-L-methionine</name>
        <dbReference type="ChEBI" id="CHEBI:59789"/>
    </ligand>
</feature>
<dbReference type="GO" id="GO:0070041">
    <property type="term" value="F:rRNA (uridine-C5-)-methyltransferase activity"/>
    <property type="evidence" value="ECO:0007669"/>
    <property type="project" value="UniProtKB-UniRule"/>
</dbReference>
<dbReference type="InterPro" id="IPR001566">
    <property type="entry name" value="23S_rRNA_MeTrfase_RlmD"/>
</dbReference>
<evidence type="ECO:0000313" key="16">
    <source>
        <dbReference type="Proteomes" id="UP000228987"/>
    </source>
</evidence>
<dbReference type="InterPro" id="IPR002792">
    <property type="entry name" value="TRAM_dom"/>
</dbReference>
<evidence type="ECO:0000256" key="9">
    <source>
        <dbReference type="ARBA" id="ARBA00052756"/>
    </source>
</evidence>
<evidence type="ECO:0000256" key="10">
    <source>
        <dbReference type="ARBA" id="ARBA00059995"/>
    </source>
</evidence>
<dbReference type="InterPro" id="IPR012340">
    <property type="entry name" value="NA-bd_OB-fold"/>
</dbReference>
<dbReference type="Gene3D" id="2.40.50.1070">
    <property type="match status" value="1"/>
</dbReference>
<feature type="active site" description="Nucleophile" evidence="11 12">
    <location>
        <position position="405"/>
    </location>
</feature>
<feature type="binding site" evidence="11">
    <location>
        <position position="358"/>
    </location>
    <ligand>
        <name>S-adenosyl-L-methionine</name>
        <dbReference type="ChEBI" id="CHEBI:59789"/>
    </ligand>
</feature>
<dbReference type="SUPFAM" id="SSF50249">
    <property type="entry name" value="Nucleic acid-binding proteins"/>
    <property type="match status" value="1"/>
</dbReference>
<dbReference type="PANTHER" id="PTHR11061:SF49">
    <property type="entry name" value="23S RRNA (URACIL(1939)-C(5))-METHYLTRANSFERASE RLMD"/>
    <property type="match status" value="1"/>
</dbReference>
<dbReference type="AlphaFoldDB" id="A0A2A5C7T2"/>
<dbReference type="EMBL" id="NVWI01000011">
    <property type="protein sequence ID" value="PCJ39934.1"/>
    <property type="molecule type" value="Genomic_DNA"/>
</dbReference>
<evidence type="ECO:0000256" key="1">
    <source>
        <dbReference type="ARBA" id="ARBA00022485"/>
    </source>
</evidence>
<feature type="binding site" evidence="11 12">
    <location>
        <position position="379"/>
    </location>
    <ligand>
        <name>S-adenosyl-L-methionine</name>
        <dbReference type="ChEBI" id="CHEBI:59789"/>
    </ligand>
</feature>
<keyword evidence="8 11" id="KW-0411">Iron-sulfur</keyword>
<dbReference type="NCBIfam" id="NF009639">
    <property type="entry name" value="PRK13168.1"/>
    <property type="match status" value="1"/>
</dbReference>
<dbReference type="Pfam" id="PF05958">
    <property type="entry name" value="tRNA_U5-meth_tr"/>
    <property type="match status" value="1"/>
</dbReference>
<dbReference type="InterPro" id="IPR010280">
    <property type="entry name" value="U5_MeTrfase_fam"/>
</dbReference>
<dbReference type="Gene3D" id="3.40.50.150">
    <property type="entry name" value="Vaccinia Virus protein VP39"/>
    <property type="match status" value="1"/>
</dbReference>
<comment type="catalytic activity">
    <reaction evidence="9 11">
        <text>uridine(1939) in 23S rRNA + S-adenosyl-L-methionine = 5-methyluridine(1939) in 23S rRNA + S-adenosyl-L-homocysteine + H(+)</text>
        <dbReference type="Rhea" id="RHEA:42908"/>
        <dbReference type="Rhea" id="RHEA-COMP:10278"/>
        <dbReference type="Rhea" id="RHEA-COMP:10279"/>
        <dbReference type="ChEBI" id="CHEBI:15378"/>
        <dbReference type="ChEBI" id="CHEBI:57856"/>
        <dbReference type="ChEBI" id="CHEBI:59789"/>
        <dbReference type="ChEBI" id="CHEBI:65315"/>
        <dbReference type="ChEBI" id="CHEBI:74447"/>
        <dbReference type="EC" id="2.1.1.190"/>
    </reaction>
</comment>
<dbReference type="PROSITE" id="PS01230">
    <property type="entry name" value="TRMA_1"/>
    <property type="match status" value="1"/>
</dbReference>
<keyword evidence="4 11" id="KW-0808">Transferase</keyword>
<evidence type="ECO:0000256" key="11">
    <source>
        <dbReference type="HAMAP-Rule" id="MF_01010"/>
    </source>
</evidence>
<evidence type="ECO:0000256" key="2">
    <source>
        <dbReference type="ARBA" id="ARBA00022552"/>
    </source>
</evidence>
<feature type="binding site" evidence="11">
    <location>
        <position position="78"/>
    </location>
    <ligand>
        <name>[4Fe-4S] cluster</name>
        <dbReference type="ChEBI" id="CHEBI:49883"/>
    </ligand>
</feature>
<keyword evidence="3 11" id="KW-0489">Methyltransferase</keyword>
<dbReference type="Proteomes" id="UP000228987">
    <property type="component" value="Unassembled WGS sequence"/>
</dbReference>
<feature type="binding site" evidence="11">
    <location>
        <position position="166"/>
    </location>
    <ligand>
        <name>[4Fe-4S] cluster</name>
        <dbReference type="ChEBI" id="CHEBI:49883"/>
    </ligand>
</feature>
<keyword evidence="5 11" id="KW-0949">S-adenosyl-L-methionine</keyword>
<feature type="binding site" evidence="11">
    <location>
        <position position="315"/>
    </location>
    <ligand>
        <name>S-adenosyl-L-methionine</name>
        <dbReference type="ChEBI" id="CHEBI:59789"/>
    </ligand>
</feature>
<dbReference type="GO" id="GO:0051539">
    <property type="term" value="F:4 iron, 4 sulfur cluster binding"/>
    <property type="evidence" value="ECO:0007669"/>
    <property type="project" value="UniProtKB-KW"/>
</dbReference>
<comment type="caution">
    <text evidence="15">The sequence shown here is derived from an EMBL/GenBank/DDBJ whole genome shotgun (WGS) entry which is preliminary data.</text>
</comment>
<dbReference type="FunFam" id="3.40.50.150:FF:000009">
    <property type="entry name" value="23S rRNA (Uracil(1939)-C(5))-methyltransferase RlmD"/>
    <property type="match status" value="1"/>
</dbReference>
<dbReference type="GO" id="GO:0003723">
    <property type="term" value="F:RNA binding"/>
    <property type="evidence" value="ECO:0007669"/>
    <property type="project" value="InterPro"/>
</dbReference>
<gene>
    <name evidence="11" type="primary">rlmD</name>
    <name evidence="15" type="ORF">COA71_12200</name>
</gene>